<dbReference type="GO" id="GO:0003677">
    <property type="term" value="F:DNA binding"/>
    <property type="evidence" value="ECO:0007669"/>
    <property type="project" value="UniProtKB-KW"/>
</dbReference>
<dbReference type="PANTHER" id="PTHR30204">
    <property type="entry name" value="REDOX-CYCLING DRUG-SENSING TRANSCRIPTIONAL ACTIVATOR SOXR"/>
    <property type="match status" value="1"/>
</dbReference>
<dbReference type="SUPFAM" id="SSF46955">
    <property type="entry name" value="Putative DNA-binding domain"/>
    <property type="match status" value="1"/>
</dbReference>
<dbReference type="PRINTS" id="PR00040">
    <property type="entry name" value="HTHMERR"/>
</dbReference>
<dbReference type="SMART" id="SM00422">
    <property type="entry name" value="HTH_MERR"/>
    <property type="match status" value="1"/>
</dbReference>
<evidence type="ECO:0000313" key="3">
    <source>
        <dbReference type="EMBL" id="TNY32939.1"/>
    </source>
</evidence>
<accession>A0A5C5GG26</accession>
<protein>
    <submittedName>
        <fullName evidence="3">MerR family transcriptional regulator</fullName>
    </submittedName>
</protein>
<dbReference type="Pfam" id="PF13411">
    <property type="entry name" value="MerR_1"/>
    <property type="match status" value="1"/>
</dbReference>
<sequence>MKTISEVCETYGLTTRTLRHYEAKELLTSHRAKSGHRQYSPSQIARLEMILEGKRLGLTLDEIWKALQQNDGALVIRKRKLVALRAAALEELHGIERRLQDLCALLREEPAYGDRVVVQPSLLTAEQRGAA</sequence>
<dbReference type="RefSeq" id="WP_140193623.1">
    <property type="nucleotide sequence ID" value="NZ_CP065915.1"/>
</dbReference>
<dbReference type="InterPro" id="IPR047057">
    <property type="entry name" value="MerR_fam"/>
</dbReference>
<organism evidence="3 4">
    <name type="scientific">Pelagovum pacificum</name>
    <dbReference type="NCBI Taxonomy" id="2588711"/>
    <lineage>
        <taxon>Bacteria</taxon>
        <taxon>Pseudomonadati</taxon>
        <taxon>Pseudomonadota</taxon>
        <taxon>Alphaproteobacteria</taxon>
        <taxon>Rhodobacterales</taxon>
        <taxon>Paracoccaceae</taxon>
        <taxon>Pelagovum</taxon>
    </lineage>
</organism>
<comment type="caution">
    <text evidence="3">The sequence shown here is derived from an EMBL/GenBank/DDBJ whole genome shotgun (WGS) entry which is preliminary data.</text>
</comment>
<feature type="domain" description="HTH merR-type" evidence="2">
    <location>
        <begin position="1"/>
        <end position="69"/>
    </location>
</feature>
<dbReference type="PANTHER" id="PTHR30204:SF93">
    <property type="entry name" value="HTH MERR-TYPE DOMAIN-CONTAINING PROTEIN"/>
    <property type="match status" value="1"/>
</dbReference>
<dbReference type="PROSITE" id="PS50937">
    <property type="entry name" value="HTH_MERR_2"/>
    <property type="match status" value="1"/>
</dbReference>
<keyword evidence="1" id="KW-0238">DNA-binding</keyword>
<evidence type="ECO:0000259" key="2">
    <source>
        <dbReference type="PROSITE" id="PS50937"/>
    </source>
</evidence>
<evidence type="ECO:0000256" key="1">
    <source>
        <dbReference type="ARBA" id="ARBA00023125"/>
    </source>
</evidence>
<dbReference type="OrthoDB" id="9803659at2"/>
<dbReference type="Proteomes" id="UP000314011">
    <property type="component" value="Unassembled WGS sequence"/>
</dbReference>
<proteinExistence type="predicted"/>
<keyword evidence="4" id="KW-1185">Reference proteome</keyword>
<gene>
    <name evidence="3" type="ORF">FHY64_06585</name>
</gene>
<dbReference type="InterPro" id="IPR009061">
    <property type="entry name" value="DNA-bd_dom_put_sf"/>
</dbReference>
<dbReference type="InterPro" id="IPR000551">
    <property type="entry name" value="MerR-type_HTH_dom"/>
</dbReference>
<dbReference type="AlphaFoldDB" id="A0A5C5GG26"/>
<reference evidence="3 4" key="1">
    <citation type="submission" date="2019-06" db="EMBL/GenBank/DDBJ databases">
        <title>Genome of new Rhodobacteraceae sp. SM1903.</title>
        <authorList>
            <person name="Ren X."/>
        </authorList>
    </citation>
    <scope>NUCLEOTIDE SEQUENCE [LARGE SCALE GENOMIC DNA]</scope>
    <source>
        <strain evidence="3 4">SM1903</strain>
    </source>
</reference>
<dbReference type="EMBL" id="VFFF01000001">
    <property type="protein sequence ID" value="TNY32939.1"/>
    <property type="molecule type" value="Genomic_DNA"/>
</dbReference>
<dbReference type="GO" id="GO:0003700">
    <property type="term" value="F:DNA-binding transcription factor activity"/>
    <property type="evidence" value="ECO:0007669"/>
    <property type="project" value="InterPro"/>
</dbReference>
<name>A0A5C5GG26_9RHOB</name>
<dbReference type="CDD" id="cd00592">
    <property type="entry name" value="HTH_MerR-like"/>
    <property type="match status" value="1"/>
</dbReference>
<evidence type="ECO:0000313" key="4">
    <source>
        <dbReference type="Proteomes" id="UP000314011"/>
    </source>
</evidence>
<dbReference type="Gene3D" id="1.10.1660.10">
    <property type="match status" value="1"/>
</dbReference>